<dbReference type="Proteomes" id="UP000054018">
    <property type="component" value="Unassembled WGS sequence"/>
</dbReference>
<evidence type="ECO:0000256" key="1">
    <source>
        <dbReference type="SAM" id="Coils"/>
    </source>
</evidence>
<accession>A0A0C9ZUK7</accession>
<reference evidence="4" key="2">
    <citation type="submission" date="2015-01" db="EMBL/GenBank/DDBJ databases">
        <title>Evolutionary Origins and Diversification of the Mycorrhizal Mutualists.</title>
        <authorList>
            <consortium name="DOE Joint Genome Institute"/>
            <consortium name="Mycorrhizal Genomics Consortium"/>
            <person name="Kohler A."/>
            <person name="Kuo A."/>
            <person name="Nagy L.G."/>
            <person name="Floudas D."/>
            <person name="Copeland A."/>
            <person name="Barry K.W."/>
            <person name="Cichocki N."/>
            <person name="Veneault-Fourrey C."/>
            <person name="LaButti K."/>
            <person name="Lindquist E.A."/>
            <person name="Lipzen A."/>
            <person name="Lundell T."/>
            <person name="Morin E."/>
            <person name="Murat C."/>
            <person name="Riley R."/>
            <person name="Ohm R."/>
            <person name="Sun H."/>
            <person name="Tunlid A."/>
            <person name="Henrissat B."/>
            <person name="Grigoriev I.V."/>
            <person name="Hibbett D.S."/>
            <person name="Martin F."/>
        </authorList>
    </citation>
    <scope>NUCLEOTIDE SEQUENCE [LARGE SCALE GENOMIC DNA]</scope>
    <source>
        <strain evidence="4">441</strain>
    </source>
</reference>
<organism evidence="3 4">
    <name type="scientific">Pisolithus microcarpus 441</name>
    <dbReference type="NCBI Taxonomy" id="765257"/>
    <lineage>
        <taxon>Eukaryota</taxon>
        <taxon>Fungi</taxon>
        <taxon>Dikarya</taxon>
        <taxon>Basidiomycota</taxon>
        <taxon>Agaricomycotina</taxon>
        <taxon>Agaricomycetes</taxon>
        <taxon>Agaricomycetidae</taxon>
        <taxon>Boletales</taxon>
        <taxon>Sclerodermatineae</taxon>
        <taxon>Pisolithaceae</taxon>
        <taxon>Pisolithus</taxon>
    </lineage>
</organism>
<reference evidence="3 4" key="1">
    <citation type="submission" date="2014-04" db="EMBL/GenBank/DDBJ databases">
        <authorList>
            <consortium name="DOE Joint Genome Institute"/>
            <person name="Kuo A."/>
            <person name="Kohler A."/>
            <person name="Costa M.D."/>
            <person name="Nagy L.G."/>
            <person name="Floudas D."/>
            <person name="Copeland A."/>
            <person name="Barry K.W."/>
            <person name="Cichocki N."/>
            <person name="Veneault-Fourrey C."/>
            <person name="LaButti K."/>
            <person name="Lindquist E.A."/>
            <person name="Lipzen A."/>
            <person name="Lundell T."/>
            <person name="Morin E."/>
            <person name="Murat C."/>
            <person name="Sun H."/>
            <person name="Tunlid A."/>
            <person name="Henrissat B."/>
            <person name="Grigoriev I.V."/>
            <person name="Hibbett D.S."/>
            <person name="Martin F."/>
            <person name="Nordberg H.P."/>
            <person name="Cantor M.N."/>
            <person name="Hua S.X."/>
        </authorList>
    </citation>
    <scope>NUCLEOTIDE SEQUENCE [LARGE SCALE GENOMIC DNA]</scope>
    <source>
        <strain evidence="3 4">441</strain>
    </source>
</reference>
<evidence type="ECO:0000313" key="3">
    <source>
        <dbReference type="EMBL" id="KIK25917.1"/>
    </source>
</evidence>
<protein>
    <submittedName>
        <fullName evidence="3">Uncharacterized protein</fullName>
    </submittedName>
</protein>
<feature type="coiled-coil region" evidence="1">
    <location>
        <begin position="170"/>
        <end position="197"/>
    </location>
</feature>
<keyword evidence="1" id="KW-0175">Coiled coil</keyword>
<dbReference type="OrthoDB" id="2996389at2759"/>
<feature type="region of interest" description="Disordered" evidence="2">
    <location>
        <begin position="215"/>
        <end position="246"/>
    </location>
</feature>
<keyword evidence="4" id="KW-1185">Reference proteome</keyword>
<proteinExistence type="predicted"/>
<sequence>MPKSRGPPYADPPPATYIVVIRPWSVAPPPKRTQQDYDRVGTWIAYILWDAAGRGRSIPNIESIYRMKTRDETIIQLPLETDTSPLLGEHHWPSFVKGWKHDGGAGQSTLVFLYNWKNNGDPANHNWEEFFPNILPLSSVPIKSPYPHPSWAKLPSTLTSLALPIPKGYIEVGIEQLQELERELPELSGKCDPYELEEGAKDLLSSFKPELEEDTKLGIIKNESEDPGTEAASSKAEKCRRTTNNN</sequence>
<evidence type="ECO:0000256" key="2">
    <source>
        <dbReference type="SAM" id="MobiDB-lite"/>
    </source>
</evidence>
<dbReference type="AlphaFoldDB" id="A0A0C9ZUK7"/>
<evidence type="ECO:0000313" key="4">
    <source>
        <dbReference type="Proteomes" id="UP000054018"/>
    </source>
</evidence>
<gene>
    <name evidence="3" type="ORF">PISMIDRAFT_676881</name>
</gene>
<dbReference type="HOGENOM" id="CLU_115958_0_0_1"/>
<name>A0A0C9ZUK7_9AGAM</name>
<dbReference type="EMBL" id="KN833705">
    <property type="protein sequence ID" value="KIK25917.1"/>
    <property type="molecule type" value="Genomic_DNA"/>
</dbReference>